<evidence type="ECO:0000256" key="6">
    <source>
        <dbReference type="ARBA" id="ARBA00023098"/>
    </source>
</evidence>
<keyword evidence="5" id="KW-0276">Fatty acid metabolism</keyword>
<evidence type="ECO:0000256" key="5">
    <source>
        <dbReference type="ARBA" id="ARBA00022832"/>
    </source>
</evidence>
<comment type="pathway">
    <text evidence="2">Lipid metabolism; fatty acid metabolism.</text>
</comment>
<keyword evidence="14" id="KW-1185">Reference proteome</keyword>
<evidence type="ECO:0000259" key="11">
    <source>
        <dbReference type="Pfam" id="PF00108"/>
    </source>
</evidence>
<organism evidence="13 14">
    <name type="scientific">Cryptococcus decagattii</name>
    <dbReference type="NCBI Taxonomy" id="1859122"/>
    <lineage>
        <taxon>Eukaryota</taxon>
        <taxon>Fungi</taxon>
        <taxon>Dikarya</taxon>
        <taxon>Basidiomycota</taxon>
        <taxon>Agaricomycotina</taxon>
        <taxon>Tremellomycetes</taxon>
        <taxon>Tremellales</taxon>
        <taxon>Cryptococcaceae</taxon>
        <taxon>Cryptococcus</taxon>
        <taxon>Cryptococcus gattii species complex</taxon>
    </lineage>
</organism>
<dbReference type="Proteomes" id="UP001432216">
    <property type="component" value="Chromosome 1"/>
</dbReference>
<evidence type="ECO:0000256" key="10">
    <source>
        <dbReference type="RuleBase" id="RU003557"/>
    </source>
</evidence>
<dbReference type="PANTHER" id="PTHR43853">
    <property type="entry name" value="3-KETOACYL-COA THIOLASE, PEROXISOMAL"/>
    <property type="match status" value="1"/>
</dbReference>
<evidence type="ECO:0000259" key="12">
    <source>
        <dbReference type="Pfam" id="PF02803"/>
    </source>
</evidence>
<dbReference type="InterPro" id="IPR002155">
    <property type="entry name" value="Thiolase"/>
</dbReference>
<dbReference type="Gene3D" id="3.40.47.10">
    <property type="match status" value="2"/>
</dbReference>
<evidence type="ECO:0000256" key="1">
    <source>
        <dbReference type="ARBA" id="ARBA00004275"/>
    </source>
</evidence>
<dbReference type="RefSeq" id="XP_064718727.1">
    <property type="nucleotide sequence ID" value="XM_064862655.1"/>
</dbReference>
<feature type="domain" description="Thiolase N-terminal" evidence="11">
    <location>
        <begin position="1"/>
        <end position="109"/>
    </location>
</feature>
<comment type="subcellular location">
    <subcellularLocation>
        <location evidence="1">Peroxisome</location>
    </subcellularLocation>
</comment>
<dbReference type="NCBIfam" id="TIGR01930">
    <property type="entry name" value="AcCoA-C-Actrans"/>
    <property type="match status" value="1"/>
</dbReference>
<comment type="catalytic activity">
    <reaction evidence="9">
        <text>an acyl-CoA + acetyl-CoA = a 3-oxoacyl-CoA + CoA</text>
        <dbReference type="Rhea" id="RHEA:21564"/>
        <dbReference type="ChEBI" id="CHEBI:57287"/>
        <dbReference type="ChEBI" id="CHEBI:57288"/>
        <dbReference type="ChEBI" id="CHEBI:58342"/>
        <dbReference type="ChEBI" id="CHEBI:90726"/>
        <dbReference type="EC" id="2.3.1.16"/>
    </reaction>
</comment>
<evidence type="ECO:0000256" key="9">
    <source>
        <dbReference type="ARBA" id="ARBA00047605"/>
    </source>
</evidence>
<evidence type="ECO:0000313" key="14">
    <source>
        <dbReference type="Proteomes" id="UP001432216"/>
    </source>
</evidence>
<gene>
    <name evidence="13" type="ORF">IAS62_000773</name>
</gene>
<dbReference type="InterPro" id="IPR020617">
    <property type="entry name" value="Thiolase_C"/>
</dbReference>
<dbReference type="InterPro" id="IPR050215">
    <property type="entry name" value="Thiolase-like_sf_Thiolase"/>
</dbReference>
<dbReference type="SUPFAM" id="SSF53901">
    <property type="entry name" value="Thiolase-like"/>
    <property type="match status" value="2"/>
</dbReference>
<evidence type="ECO:0000256" key="7">
    <source>
        <dbReference type="ARBA" id="ARBA00023140"/>
    </source>
</evidence>
<protein>
    <recommendedName>
        <fullName evidence="15">Acetyl-CoA acyltransferase</fullName>
    </recommendedName>
</protein>
<keyword evidence="7" id="KW-0576">Peroxisome</keyword>
<dbReference type="CDD" id="cd00751">
    <property type="entry name" value="thiolase"/>
    <property type="match status" value="1"/>
</dbReference>
<feature type="domain" description="Thiolase C-terminal" evidence="12">
    <location>
        <begin position="118"/>
        <end position="237"/>
    </location>
</feature>
<keyword evidence="6" id="KW-0443">Lipid metabolism</keyword>
<name>A0ABZ2APU6_9TREE</name>
<reference evidence="13 14" key="1">
    <citation type="submission" date="2024-01" db="EMBL/GenBank/DDBJ databases">
        <title>Comparative genomics of Cryptococcus and Kwoniella reveals pathogenesis evolution and contrasting modes of karyotype evolution via chromosome fusion or intercentromeric recombination.</title>
        <authorList>
            <person name="Coelho M.A."/>
            <person name="David-Palma M."/>
            <person name="Shea T."/>
            <person name="Bowers K."/>
            <person name="McGinley-Smith S."/>
            <person name="Mohammad A.W."/>
            <person name="Gnirke A."/>
            <person name="Yurkov A.M."/>
            <person name="Nowrousian M."/>
            <person name="Sun S."/>
            <person name="Cuomo C.A."/>
            <person name="Heitman J."/>
        </authorList>
    </citation>
    <scope>NUCLEOTIDE SEQUENCE [LARGE SCALE GENOMIC DNA]</scope>
    <source>
        <strain evidence="13 14">7685027</strain>
    </source>
</reference>
<evidence type="ECO:0000313" key="13">
    <source>
        <dbReference type="EMBL" id="WVO19487.1"/>
    </source>
</evidence>
<keyword evidence="4 10" id="KW-0808">Transferase</keyword>
<dbReference type="GeneID" id="89987549"/>
<keyword evidence="8 10" id="KW-0012">Acyltransferase</keyword>
<dbReference type="PANTHER" id="PTHR43853:SF8">
    <property type="entry name" value="3-KETOACYL-COA THIOLASE, PEROXISOMAL"/>
    <property type="match status" value="1"/>
</dbReference>
<dbReference type="EMBL" id="CP143806">
    <property type="protein sequence ID" value="WVO19487.1"/>
    <property type="molecule type" value="Genomic_DNA"/>
</dbReference>
<dbReference type="InterPro" id="IPR020616">
    <property type="entry name" value="Thiolase_N"/>
</dbReference>
<sequence>MGIISENVAKDYVIIREEQDVFAAKSYTKAALAQKKAKFKSEIVPIRWKDPATQQVKEIIVDADDGIREGVTAESLSKLKPAFSKEGSTHAGNASQVLDGAAAVLFARRSIAQKLGLPVLGKFVTSAVVGVPPRVMGIGPAFAIPKMLEMAGLKKEDVDFYEISEAFASQAVMSIKHVGLPFEIVNPVVGAIAFGHPLGCTGARQLATAFAEAKRENKKVFVSSMCIGTGMGMAAAFVNE</sequence>
<accession>A0ABZ2APU6</accession>
<evidence type="ECO:0000256" key="2">
    <source>
        <dbReference type="ARBA" id="ARBA00004872"/>
    </source>
</evidence>
<comment type="similarity">
    <text evidence="3 10">Belongs to the thiolase-like superfamily. Thiolase family.</text>
</comment>
<evidence type="ECO:0000256" key="3">
    <source>
        <dbReference type="ARBA" id="ARBA00010982"/>
    </source>
</evidence>
<evidence type="ECO:0000256" key="4">
    <source>
        <dbReference type="ARBA" id="ARBA00022679"/>
    </source>
</evidence>
<proteinExistence type="inferred from homology"/>
<dbReference type="Pfam" id="PF00108">
    <property type="entry name" value="Thiolase_N"/>
    <property type="match status" value="1"/>
</dbReference>
<evidence type="ECO:0000256" key="8">
    <source>
        <dbReference type="ARBA" id="ARBA00023315"/>
    </source>
</evidence>
<dbReference type="InterPro" id="IPR016039">
    <property type="entry name" value="Thiolase-like"/>
</dbReference>
<dbReference type="Pfam" id="PF02803">
    <property type="entry name" value="Thiolase_C"/>
    <property type="match status" value="1"/>
</dbReference>
<evidence type="ECO:0008006" key="15">
    <source>
        <dbReference type="Google" id="ProtNLM"/>
    </source>
</evidence>